<dbReference type="AlphaFoldDB" id="A0A9R1VU66"/>
<dbReference type="SUPFAM" id="SSF49879">
    <property type="entry name" value="SMAD/FHA domain"/>
    <property type="match status" value="1"/>
</dbReference>
<protein>
    <recommendedName>
        <fullName evidence="1">FHA domain-containing protein</fullName>
    </recommendedName>
</protein>
<dbReference type="Proteomes" id="UP000235145">
    <property type="component" value="Unassembled WGS sequence"/>
</dbReference>
<dbReference type="CDD" id="cd22691">
    <property type="entry name" value="FHA_PS1-like"/>
    <property type="match status" value="1"/>
</dbReference>
<dbReference type="Gramene" id="rna-gnl|WGS:NBSK|LSAT_4X119261_mrna">
    <property type="protein sequence ID" value="cds-PLY67408.1"/>
    <property type="gene ID" value="gene-LSAT_4X119261"/>
</dbReference>
<name>A0A9R1VU66_LACSA</name>
<sequence length="664" mass="75409">MYEDKEIHIQVKKTPAFTVLKNGSILKNIFLLRKPPPFSTEQPAAGTSSINQDSDEEILLVGRHPDCNITLEHPSISRYHLRIHSNPSSHTLSIVDLSSVHGTWVSGKRIEPGVSVKLKEGDTVKMGGSSRVYELHWVPLNQAFDVNDPFVPPTFRKQEETQDESCSYDLETHSSNEDLESSEFSFSNTNLHSSLEKLNPSTYSAPNYLNSSCDETEVEEHMTPSKKGNQNGEIFSSKAGIENQSHEEQFSVLNNSKADEFDTDNGSDEIFAILSVQAPIVVSESLSETEIFDSINKPEDLSVALFDAIETHEEEEIEKGNEINICTDESDSMVLCTSFISRQDVDMGVRFESGNHEIMKKESNFLALLDETDMDQETSFTPEISRAKENSRTLFDSLNGKELEFFTPDKENKDPNVCLMKSLRKWKEDECKGSNICAMLKEAVSEGRKDIFDVSEYDDEKGIDSSNGGEKKRWNMILDTNTLLHKESLKHLKLLQGLKGTQLFIPKIVLKELKEIKRQHDHDLFNITTKKVSLALKWIDECMMTTKWWIHMEDDEIETEIKVLETAIQLCKESKDRKVIILSNDVSLKITSMAEGIMCEEAEEFYRSLVNPFSERFMWIGSLGRGLTWSCVDDDVLREKYLGFGVNVSNRFKGLKFLAHLTTL</sequence>
<dbReference type="PANTHER" id="PTHR22593:SF8">
    <property type="entry name" value="FHA DOMAIN-CONTAINING PROTEIN PS1"/>
    <property type="match status" value="1"/>
</dbReference>
<evidence type="ECO:0000313" key="3">
    <source>
        <dbReference type="Proteomes" id="UP000235145"/>
    </source>
</evidence>
<comment type="caution">
    <text evidence="2">The sequence shown here is derived from an EMBL/GenBank/DDBJ whole genome shotgun (WGS) entry which is preliminary data.</text>
</comment>
<dbReference type="EMBL" id="NBSK02000004">
    <property type="protein sequence ID" value="KAJ0212570.1"/>
    <property type="molecule type" value="Genomic_DNA"/>
</dbReference>
<dbReference type="SUPFAM" id="SSF88723">
    <property type="entry name" value="PIN domain-like"/>
    <property type="match status" value="1"/>
</dbReference>
<dbReference type="PROSITE" id="PS50006">
    <property type="entry name" value="FHA_DOMAIN"/>
    <property type="match status" value="1"/>
</dbReference>
<dbReference type="SMART" id="SM00240">
    <property type="entry name" value="FHA"/>
    <property type="match status" value="1"/>
</dbReference>
<dbReference type="Gene3D" id="2.60.200.20">
    <property type="match status" value="1"/>
</dbReference>
<dbReference type="Pfam" id="PF13638">
    <property type="entry name" value="PIN_4"/>
    <property type="match status" value="1"/>
</dbReference>
<dbReference type="Gene3D" id="3.40.50.1010">
    <property type="entry name" value="5'-nuclease"/>
    <property type="match status" value="1"/>
</dbReference>
<dbReference type="InterPro" id="IPR002716">
    <property type="entry name" value="PIN_dom"/>
</dbReference>
<accession>A0A9R1VU66</accession>
<keyword evidence="3" id="KW-1185">Reference proteome</keyword>
<proteinExistence type="predicted"/>
<dbReference type="OrthoDB" id="444265at2759"/>
<organism evidence="2 3">
    <name type="scientific">Lactuca sativa</name>
    <name type="common">Garden lettuce</name>
    <dbReference type="NCBI Taxonomy" id="4236"/>
    <lineage>
        <taxon>Eukaryota</taxon>
        <taxon>Viridiplantae</taxon>
        <taxon>Streptophyta</taxon>
        <taxon>Embryophyta</taxon>
        <taxon>Tracheophyta</taxon>
        <taxon>Spermatophyta</taxon>
        <taxon>Magnoliopsida</taxon>
        <taxon>eudicotyledons</taxon>
        <taxon>Gunneridae</taxon>
        <taxon>Pentapetalae</taxon>
        <taxon>asterids</taxon>
        <taxon>campanulids</taxon>
        <taxon>Asterales</taxon>
        <taxon>Asteraceae</taxon>
        <taxon>Cichorioideae</taxon>
        <taxon>Cichorieae</taxon>
        <taxon>Lactucinae</taxon>
        <taxon>Lactuca</taxon>
    </lineage>
</organism>
<evidence type="ECO:0000313" key="2">
    <source>
        <dbReference type="EMBL" id="KAJ0212570.1"/>
    </source>
</evidence>
<evidence type="ECO:0000259" key="1">
    <source>
        <dbReference type="PROSITE" id="PS50006"/>
    </source>
</evidence>
<dbReference type="InterPro" id="IPR008984">
    <property type="entry name" value="SMAD_FHA_dom_sf"/>
</dbReference>
<feature type="domain" description="FHA" evidence="1">
    <location>
        <begin position="59"/>
        <end position="110"/>
    </location>
</feature>
<dbReference type="InterPro" id="IPR000253">
    <property type="entry name" value="FHA_dom"/>
</dbReference>
<reference evidence="2 3" key="1">
    <citation type="journal article" date="2017" name="Nat. Commun.">
        <title>Genome assembly with in vitro proximity ligation data and whole-genome triplication in lettuce.</title>
        <authorList>
            <person name="Reyes-Chin-Wo S."/>
            <person name="Wang Z."/>
            <person name="Yang X."/>
            <person name="Kozik A."/>
            <person name="Arikit S."/>
            <person name="Song C."/>
            <person name="Xia L."/>
            <person name="Froenicke L."/>
            <person name="Lavelle D.O."/>
            <person name="Truco M.J."/>
            <person name="Xia R."/>
            <person name="Zhu S."/>
            <person name="Xu C."/>
            <person name="Xu H."/>
            <person name="Xu X."/>
            <person name="Cox K."/>
            <person name="Korf I."/>
            <person name="Meyers B.C."/>
            <person name="Michelmore R.W."/>
        </authorList>
    </citation>
    <scope>NUCLEOTIDE SEQUENCE [LARGE SCALE GENOMIC DNA]</scope>
    <source>
        <strain evidence="3">cv. Salinas</strain>
        <tissue evidence="2">Seedlings</tissue>
    </source>
</reference>
<dbReference type="PANTHER" id="PTHR22593">
    <property type="entry name" value="TRANSMEMBRANE PROTEIN 18"/>
    <property type="match status" value="1"/>
</dbReference>
<dbReference type="InterPro" id="IPR029060">
    <property type="entry name" value="PIN-like_dom_sf"/>
</dbReference>
<dbReference type="GO" id="GO:0031965">
    <property type="term" value="C:nuclear membrane"/>
    <property type="evidence" value="ECO:0000318"/>
    <property type="project" value="GO_Central"/>
</dbReference>
<gene>
    <name evidence="2" type="ORF">LSAT_V11C400203390</name>
</gene>
<dbReference type="Pfam" id="PF00498">
    <property type="entry name" value="FHA"/>
    <property type="match status" value="1"/>
</dbReference>